<evidence type="ECO:0000256" key="5">
    <source>
        <dbReference type="ARBA" id="ARBA00023163"/>
    </source>
</evidence>
<evidence type="ECO:0000256" key="3">
    <source>
        <dbReference type="ARBA" id="ARBA00022991"/>
    </source>
</evidence>
<dbReference type="PROSITE" id="PS50112">
    <property type="entry name" value="PAS"/>
    <property type="match status" value="2"/>
</dbReference>
<dbReference type="SMART" id="SM00086">
    <property type="entry name" value="PAC"/>
    <property type="match status" value="1"/>
</dbReference>
<dbReference type="eggNOG" id="arCOG02389">
    <property type="taxonomic scope" value="Archaea"/>
</dbReference>
<dbReference type="PANTHER" id="PTHR47429:SF2">
    <property type="entry name" value="PROTEIN TWIN LOV 1"/>
    <property type="match status" value="1"/>
</dbReference>
<feature type="domain" description="PAS" evidence="6">
    <location>
        <begin position="115"/>
        <end position="164"/>
    </location>
</feature>
<dbReference type="PATRIC" id="fig|797209.4.peg.2671"/>
<evidence type="ECO:0000313" key="9">
    <source>
        <dbReference type="EMBL" id="SHL23490.1"/>
    </source>
</evidence>
<dbReference type="NCBIfam" id="TIGR00229">
    <property type="entry name" value="sensory_box"/>
    <property type="match status" value="1"/>
</dbReference>
<dbReference type="InterPro" id="IPR003018">
    <property type="entry name" value="GAF"/>
</dbReference>
<proteinExistence type="predicted"/>
<reference evidence="8 10" key="1">
    <citation type="journal article" date="2014" name="ISME J.">
        <title>Trehalose/2-sulfotrehalose biosynthesis and glycine-betaine uptake are widely spread mechanisms for osmoadaptation in the Halobacteriales.</title>
        <authorList>
            <person name="Youssef N.H."/>
            <person name="Savage-Ashlock K.N."/>
            <person name="McCully A.L."/>
            <person name="Luedtke B."/>
            <person name="Shaw E.I."/>
            <person name="Hoff W.D."/>
            <person name="Elshahed M.S."/>
        </authorList>
    </citation>
    <scope>NUCLEOTIDE SEQUENCE [LARGE SCALE GENOMIC DNA]</scope>
    <source>
        <strain evidence="8 10">DX253</strain>
    </source>
</reference>
<evidence type="ECO:0000313" key="10">
    <source>
        <dbReference type="Proteomes" id="UP000003751"/>
    </source>
</evidence>
<evidence type="ECO:0000259" key="6">
    <source>
        <dbReference type="PROSITE" id="PS50112"/>
    </source>
</evidence>
<dbReference type="SMART" id="SM00091">
    <property type="entry name" value="PAS"/>
    <property type="match status" value="2"/>
</dbReference>
<dbReference type="Pfam" id="PF13426">
    <property type="entry name" value="PAS_9"/>
    <property type="match status" value="1"/>
</dbReference>
<keyword evidence="5" id="KW-0804">Transcription</keyword>
<dbReference type="Pfam" id="PF13185">
    <property type="entry name" value="GAF_2"/>
    <property type="match status" value="1"/>
</dbReference>
<evidence type="ECO:0000256" key="4">
    <source>
        <dbReference type="ARBA" id="ARBA00023015"/>
    </source>
</evidence>
<dbReference type="SUPFAM" id="SSF55785">
    <property type="entry name" value="PYP-like sensor domain (PAS domain)"/>
    <property type="match status" value="1"/>
</dbReference>
<keyword evidence="3" id="KW-0157">Chromophore</keyword>
<dbReference type="InterPro" id="IPR001610">
    <property type="entry name" value="PAC"/>
</dbReference>
<evidence type="ECO:0000256" key="1">
    <source>
        <dbReference type="ARBA" id="ARBA00022630"/>
    </source>
</evidence>
<dbReference type="SUPFAM" id="SSF55781">
    <property type="entry name" value="GAF domain-like"/>
    <property type="match status" value="1"/>
</dbReference>
<dbReference type="PROSITE" id="PS50113">
    <property type="entry name" value="PAC"/>
    <property type="match status" value="1"/>
</dbReference>
<dbReference type="Pfam" id="PF15915">
    <property type="entry name" value="BAT"/>
    <property type="match status" value="1"/>
</dbReference>
<evidence type="ECO:0000313" key="8">
    <source>
        <dbReference type="EMBL" id="EFW91596.1"/>
    </source>
</evidence>
<dbReference type="InterPro" id="IPR035965">
    <property type="entry name" value="PAS-like_dom_sf"/>
</dbReference>
<feature type="domain" description="PAS" evidence="6">
    <location>
        <begin position="7"/>
        <end position="48"/>
    </location>
</feature>
<dbReference type="OrthoDB" id="106505at2157"/>
<dbReference type="AlphaFoldDB" id="E7QV78"/>
<feature type="domain" description="PAC" evidence="7">
    <location>
        <begin position="189"/>
        <end position="243"/>
    </location>
</feature>
<keyword evidence="1" id="KW-0285">Flavoprotein</keyword>
<keyword evidence="2" id="KW-0288">FMN</keyword>
<evidence type="ECO:0000256" key="2">
    <source>
        <dbReference type="ARBA" id="ARBA00022643"/>
    </source>
</evidence>
<keyword evidence="11" id="KW-1185">Reference proteome</keyword>
<dbReference type="EMBL" id="AEMG01000013">
    <property type="protein sequence ID" value="EFW91596.1"/>
    <property type="molecule type" value="Genomic_DNA"/>
</dbReference>
<dbReference type="Gene3D" id="3.30.450.20">
    <property type="entry name" value="PAS domain"/>
    <property type="match status" value="2"/>
</dbReference>
<dbReference type="Proteomes" id="UP000184203">
    <property type="component" value="Unassembled WGS sequence"/>
</dbReference>
<evidence type="ECO:0000259" key="7">
    <source>
        <dbReference type="PROSITE" id="PS50113"/>
    </source>
</evidence>
<dbReference type="InterPro" id="IPR000700">
    <property type="entry name" value="PAS-assoc_C"/>
</dbReference>
<dbReference type="Proteomes" id="UP000003751">
    <property type="component" value="Unassembled WGS sequence"/>
</dbReference>
<evidence type="ECO:0000313" key="11">
    <source>
        <dbReference type="Proteomes" id="UP000184203"/>
    </source>
</evidence>
<dbReference type="InterPro" id="IPR000014">
    <property type="entry name" value="PAS"/>
</dbReference>
<dbReference type="CDD" id="cd00130">
    <property type="entry name" value="PAS"/>
    <property type="match status" value="1"/>
</dbReference>
<dbReference type="Gene3D" id="3.30.450.40">
    <property type="match status" value="1"/>
</dbReference>
<reference evidence="9" key="2">
    <citation type="submission" date="2016-11" db="EMBL/GenBank/DDBJ databases">
        <authorList>
            <person name="Jaros S."/>
            <person name="Januszkiewicz K."/>
            <person name="Wedrychowicz H."/>
        </authorList>
    </citation>
    <scope>NUCLEOTIDE SEQUENCE [LARGE SCALE GENOMIC DNA]</scope>
    <source>
        <strain evidence="9">DX253</strain>
    </source>
</reference>
<dbReference type="STRING" id="797209.GCA_000376445_03776"/>
<accession>E7QV78</accession>
<dbReference type="Pfam" id="PF04967">
    <property type="entry name" value="HTH_10"/>
    <property type="match status" value="1"/>
</dbReference>
<dbReference type="RefSeq" id="WP_007980661.1">
    <property type="nucleotide sequence ID" value="NZ_AEMG01000013.1"/>
</dbReference>
<protein>
    <submittedName>
        <fullName evidence="8">Bacterio-opsin activator</fullName>
    </submittedName>
    <submittedName>
        <fullName evidence="9">PAS domain S-box-containing protein</fullName>
    </submittedName>
</protein>
<name>E7QV78_HALPU</name>
<dbReference type="PANTHER" id="PTHR47429">
    <property type="entry name" value="PROTEIN TWIN LOV 1"/>
    <property type="match status" value="1"/>
</dbReference>
<sequence>MDIPDESHTGASQALSRLSTPLLALDSDWRVTYLNDPARELLGVGIDERLPSALPTAVGETILDHAETAIRNDRTESFSVATDPRYEATAHPDADGVTVLFREPTPAATEDVIAELDLKERAINEAPVGITIADAESGDQPLLYVNEAFEELTGYDFDEVQGHNCRFLQGEHSDADAVAAMRDAIDAEEPVSVELLNYRKDGTEFWNRVDIAPIRDETGTVTHFVGFQTDISERKRAEEAAHHRATELEHLLERIEGLLGDVTSEVVEAPTREAIETAVCTQVTQVEPYNFAWIGERDVRTDAVEVRTVAGECDPDPDHPIVTEALETGELQVDTLGIEGCAAVAALPISYHDTEYGVLAVCATKADAFDEREQVVLRSLARAIGSAINARETRRILIADSVVEAEFSFRGSDLFFVDIADRAEADISYLQSTNREDGSVVSFFSVRGAGPDDVLDIVDDRDDVLDARPVAEQDDETVFEFVLPSGTLVSTMSDYGGKTQTITATPDESRVLAEFPQDADVRGLIERLKESYSGTELLAYRHHERPAKTKQDFIESLTDTLTERQLTSLQKAYVSGFFDWPRPVTGEELAESMNISRSTFHEHLRAAERKLCAEFFGDGSQ</sequence>
<dbReference type="InterPro" id="IPR031803">
    <property type="entry name" value="BAT_GAF/HTH-assoc"/>
</dbReference>
<gene>
    <name evidence="9" type="ORF">SAMN05444342_3368</name>
    <name evidence="8" type="ORF">ZOD2009_13571</name>
</gene>
<dbReference type="InterPro" id="IPR029016">
    <property type="entry name" value="GAF-like_dom_sf"/>
</dbReference>
<organism evidence="8 10">
    <name type="scientific">Haladaptatus paucihalophilus DX253</name>
    <dbReference type="NCBI Taxonomy" id="797209"/>
    <lineage>
        <taxon>Archaea</taxon>
        <taxon>Methanobacteriati</taxon>
        <taxon>Methanobacteriota</taxon>
        <taxon>Stenosarchaea group</taxon>
        <taxon>Halobacteria</taxon>
        <taxon>Halobacteriales</taxon>
        <taxon>Haladaptataceae</taxon>
        <taxon>Haladaptatus</taxon>
    </lineage>
</organism>
<reference evidence="11" key="3">
    <citation type="submission" date="2016-11" db="EMBL/GenBank/DDBJ databases">
        <authorList>
            <person name="Varghese N."/>
            <person name="Submissions S."/>
        </authorList>
    </citation>
    <scope>NUCLEOTIDE SEQUENCE [LARGE SCALE GENOMIC DNA]</scope>
    <source>
        <strain evidence="11">DX253</strain>
    </source>
</reference>
<dbReference type="InterPro" id="IPR007050">
    <property type="entry name" value="HTH_bacterioopsin"/>
</dbReference>
<dbReference type="EMBL" id="FRAN01000005">
    <property type="protein sequence ID" value="SHL23490.1"/>
    <property type="molecule type" value="Genomic_DNA"/>
</dbReference>
<keyword evidence="4" id="KW-0805">Transcription regulation</keyword>